<dbReference type="Gene3D" id="3.40.1170.60">
    <property type="match status" value="1"/>
</dbReference>
<name>A0A2S9XUB8_9BACT</name>
<dbReference type="Pfam" id="PF11798">
    <property type="entry name" value="IMS_HHH"/>
    <property type="match status" value="1"/>
</dbReference>
<keyword evidence="4" id="KW-0963">Cytoplasm</keyword>
<dbReference type="InterPro" id="IPR001126">
    <property type="entry name" value="UmuC"/>
</dbReference>
<dbReference type="RefSeq" id="WP_106094032.1">
    <property type="nucleotide sequence ID" value="NZ_PVNL01000135.1"/>
</dbReference>
<keyword evidence="4" id="KW-0234">DNA repair</keyword>
<dbReference type="GO" id="GO:0006261">
    <property type="term" value="P:DNA-templated DNA replication"/>
    <property type="evidence" value="ECO:0007669"/>
    <property type="project" value="UniProtKB-UniRule"/>
</dbReference>
<dbReference type="Gene3D" id="3.30.1490.100">
    <property type="entry name" value="DNA polymerase, Y-family, little finger domain"/>
    <property type="match status" value="1"/>
</dbReference>
<keyword evidence="4" id="KW-0227">DNA damage</keyword>
<keyword evidence="4 6" id="KW-0808">Transferase</keyword>
<dbReference type="InterPro" id="IPR043502">
    <property type="entry name" value="DNA/RNA_pol_sf"/>
</dbReference>
<dbReference type="InterPro" id="IPR017961">
    <property type="entry name" value="DNA_pol_Y-fam_little_finger"/>
</dbReference>
<comment type="similarity">
    <text evidence="1 4">Belongs to the DNA polymerase type-Y family.</text>
</comment>
<evidence type="ECO:0000256" key="4">
    <source>
        <dbReference type="HAMAP-Rule" id="MF_01113"/>
    </source>
</evidence>
<dbReference type="PANTHER" id="PTHR11076">
    <property type="entry name" value="DNA REPAIR POLYMERASE UMUC / TRANSFERASE FAMILY MEMBER"/>
    <property type="match status" value="1"/>
</dbReference>
<feature type="binding site" evidence="4">
    <location>
        <position position="11"/>
    </location>
    <ligand>
        <name>Mg(2+)</name>
        <dbReference type="ChEBI" id="CHEBI:18420"/>
    </ligand>
</feature>
<dbReference type="NCBIfam" id="NF002882">
    <property type="entry name" value="PRK03348.1"/>
    <property type="match status" value="1"/>
</dbReference>
<dbReference type="GO" id="GO:0003887">
    <property type="term" value="F:DNA-directed DNA polymerase activity"/>
    <property type="evidence" value="ECO:0007669"/>
    <property type="project" value="UniProtKB-UniRule"/>
</dbReference>
<dbReference type="Gene3D" id="3.30.70.270">
    <property type="match status" value="1"/>
</dbReference>
<comment type="cofactor">
    <cofactor evidence="4">
        <name>Mg(2+)</name>
        <dbReference type="ChEBI" id="CHEBI:18420"/>
    </cofactor>
    <text evidence="4">Binds 2 magnesium ions per subunit.</text>
</comment>
<evidence type="ECO:0000256" key="3">
    <source>
        <dbReference type="ARBA" id="ARBA00022932"/>
    </source>
</evidence>
<dbReference type="Pfam" id="PF11799">
    <property type="entry name" value="IMS_C"/>
    <property type="match status" value="1"/>
</dbReference>
<comment type="function">
    <text evidence="4">Poorly processive, error-prone DNA polymerase involved in untargeted mutagenesis. Copies undamaged DNA at stalled replication forks, which arise in vivo from mismatched or misaligned primer ends. These misaligned primers can be extended by PolIV. Exhibits no 3'-5' exonuclease (proofreading) activity. May be involved in translesional synthesis, in conjunction with the beta clamp from PolIII.</text>
</comment>
<keyword evidence="2 4" id="KW-0515">Mutator protein</keyword>
<dbReference type="EC" id="2.7.7.7" evidence="4"/>
<keyword evidence="4" id="KW-0479">Metal-binding</keyword>
<dbReference type="GO" id="GO:0000287">
    <property type="term" value="F:magnesium ion binding"/>
    <property type="evidence" value="ECO:0007669"/>
    <property type="project" value="UniProtKB-UniRule"/>
</dbReference>
<dbReference type="InterPro" id="IPR024728">
    <property type="entry name" value="PolY_HhH_motif"/>
</dbReference>
<keyword evidence="3 4" id="KW-0239">DNA-directed DNA polymerase</keyword>
<evidence type="ECO:0000313" key="7">
    <source>
        <dbReference type="Proteomes" id="UP000238823"/>
    </source>
</evidence>
<keyword evidence="4" id="KW-0235">DNA replication</keyword>
<keyword evidence="4 6" id="KW-0548">Nucleotidyltransferase</keyword>
<comment type="subcellular location">
    <subcellularLocation>
        <location evidence="4">Cytoplasm</location>
    </subcellularLocation>
</comment>
<dbReference type="PANTHER" id="PTHR11076:SF33">
    <property type="entry name" value="DNA POLYMERASE KAPPA"/>
    <property type="match status" value="1"/>
</dbReference>
<dbReference type="NCBIfam" id="NF002677">
    <property type="entry name" value="PRK02406.1"/>
    <property type="match status" value="1"/>
</dbReference>
<dbReference type="InterPro" id="IPR022880">
    <property type="entry name" value="DNApol_IV"/>
</dbReference>
<dbReference type="InterPro" id="IPR043128">
    <property type="entry name" value="Rev_trsase/Diguanyl_cyclase"/>
</dbReference>
<feature type="domain" description="UmuC" evidence="5">
    <location>
        <begin position="7"/>
        <end position="187"/>
    </location>
</feature>
<feature type="active site" evidence="4">
    <location>
        <position position="106"/>
    </location>
</feature>
<keyword evidence="4" id="KW-0460">Magnesium</keyword>
<gene>
    <name evidence="4 6" type="primary">dinB</name>
    <name evidence="6" type="ORF">ENSA7_72580</name>
</gene>
<dbReference type="SUPFAM" id="SSF56672">
    <property type="entry name" value="DNA/RNA polymerases"/>
    <property type="match status" value="1"/>
</dbReference>
<comment type="subunit">
    <text evidence="4">Monomer.</text>
</comment>
<evidence type="ECO:0000259" key="5">
    <source>
        <dbReference type="PROSITE" id="PS50173"/>
    </source>
</evidence>
<dbReference type="Gene3D" id="1.10.150.20">
    <property type="entry name" value="5' to 3' exonuclease, C-terminal subdomain"/>
    <property type="match status" value="1"/>
</dbReference>
<dbReference type="AlphaFoldDB" id="A0A2S9XUB8"/>
<protein>
    <recommendedName>
        <fullName evidence="4">DNA polymerase IV</fullName>
        <shortName evidence="4">Pol IV</shortName>
        <ecNumber evidence="4">2.7.7.7</ecNumber>
    </recommendedName>
</protein>
<accession>A0A2S9XUB8</accession>
<dbReference type="OrthoDB" id="9808813at2"/>
<feature type="binding site" evidence="4">
    <location>
        <position position="105"/>
    </location>
    <ligand>
        <name>Mg(2+)</name>
        <dbReference type="ChEBI" id="CHEBI:18420"/>
    </ligand>
</feature>
<dbReference type="HAMAP" id="MF_01113">
    <property type="entry name" value="DNApol_IV"/>
    <property type="match status" value="1"/>
</dbReference>
<proteinExistence type="inferred from homology"/>
<organism evidence="6 7">
    <name type="scientific">Enhygromyxa salina</name>
    <dbReference type="NCBI Taxonomy" id="215803"/>
    <lineage>
        <taxon>Bacteria</taxon>
        <taxon>Pseudomonadati</taxon>
        <taxon>Myxococcota</taxon>
        <taxon>Polyangia</taxon>
        <taxon>Nannocystales</taxon>
        <taxon>Nannocystaceae</taxon>
        <taxon>Enhygromyxa</taxon>
    </lineage>
</organism>
<dbReference type="EMBL" id="PVNL01000135">
    <property type="protein sequence ID" value="PRP96443.1"/>
    <property type="molecule type" value="Genomic_DNA"/>
</dbReference>
<dbReference type="SUPFAM" id="SSF100879">
    <property type="entry name" value="Lesion bypass DNA polymerase (Y-family), little finger domain"/>
    <property type="match status" value="1"/>
</dbReference>
<dbReference type="InterPro" id="IPR036775">
    <property type="entry name" value="DNA_pol_Y-fam_lit_finger_sf"/>
</dbReference>
<keyword evidence="4" id="KW-0238">DNA-binding</keyword>
<feature type="site" description="Substrate discrimination" evidence="4">
    <location>
        <position position="16"/>
    </location>
</feature>
<comment type="catalytic activity">
    <reaction evidence="4">
        <text>DNA(n) + a 2'-deoxyribonucleoside 5'-triphosphate = DNA(n+1) + diphosphate</text>
        <dbReference type="Rhea" id="RHEA:22508"/>
        <dbReference type="Rhea" id="RHEA-COMP:17339"/>
        <dbReference type="Rhea" id="RHEA-COMP:17340"/>
        <dbReference type="ChEBI" id="CHEBI:33019"/>
        <dbReference type="ChEBI" id="CHEBI:61560"/>
        <dbReference type="ChEBI" id="CHEBI:173112"/>
        <dbReference type="EC" id="2.7.7.7"/>
    </reaction>
</comment>
<dbReference type="Proteomes" id="UP000238823">
    <property type="component" value="Unassembled WGS sequence"/>
</dbReference>
<evidence type="ECO:0000256" key="1">
    <source>
        <dbReference type="ARBA" id="ARBA00010945"/>
    </source>
</evidence>
<dbReference type="GO" id="GO:0005829">
    <property type="term" value="C:cytosol"/>
    <property type="evidence" value="ECO:0007669"/>
    <property type="project" value="TreeGrafter"/>
</dbReference>
<evidence type="ECO:0000313" key="6">
    <source>
        <dbReference type="EMBL" id="PRP96443.1"/>
    </source>
</evidence>
<dbReference type="GO" id="GO:0042276">
    <property type="term" value="P:error-prone translesion synthesis"/>
    <property type="evidence" value="ECO:0007669"/>
    <property type="project" value="TreeGrafter"/>
</dbReference>
<comment type="caution">
    <text evidence="6">The sequence shown here is derived from an EMBL/GenBank/DDBJ whole genome shotgun (WGS) entry which is preliminary data.</text>
</comment>
<dbReference type="GO" id="GO:0003684">
    <property type="term" value="F:damaged DNA binding"/>
    <property type="evidence" value="ECO:0007669"/>
    <property type="project" value="InterPro"/>
</dbReference>
<dbReference type="CDD" id="cd03586">
    <property type="entry name" value="PolY_Pol_IV_kappa"/>
    <property type="match status" value="1"/>
</dbReference>
<dbReference type="Pfam" id="PF00817">
    <property type="entry name" value="IMS"/>
    <property type="match status" value="1"/>
</dbReference>
<evidence type="ECO:0000256" key="2">
    <source>
        <dbReference type="ARBA" id="ARBA00022457"/>
    </source>
</evidence>
<sequence>MSPPRRIAHIDMDAFFASVEIRDDPTLRGRPVLVGFAGKRGVVAAASYEARRFGCHSAQPMAIALRKCPHAAVVAPRHERYVEVSREVFEIFSRFTPVVEGLSIDEAFLDLAGTERLHGPPRAIAVAIREAVRRELNLTCSVGLATSKFIAKIASERDKPDGLTEVPPGHERAFLAPLAIRQLWGVGPKTAQALQRLGVRTVGEIAQLGAATLEQELGEHGLHLHRLSLGLDDREVTPGRERKQISHENTFEIDLTTRAEIEEWLLRQATRVGDRLAAKQLRGRKVQIKLRDTAFTTWTRQCTLERPSAQTKAIFEAARGLLDKLDAEGLLRGRRFRLTGLGVSELVDAHEAAPARQLELVGLDGGLGGAEPVDDGARKAEAVQDVLSEVRRRFGGKALSPAGVSGRRKPP</sequence>
<dbReference type="PROSITE" id="PS50173">
    <property type="entry name" value="UMUC"/>
    <property type="match status" value="1"/>
</dbReference>
<dbReference type="InterPro" id="IPR050116">
    <property type="entry name" value="DNA_polymerase-Y"/>
</dbReference>
<dbReference type="GO" id="GO:0006281">
    <property type="term" value="P:DNA repair"/>
    <property type="evidence" value="ECO:0007669"/>
    <property type="project" value="UniProtKB-UniRule"/>
</dbReference>
<reference evidence="6 7" key="1">
    <citation type="submission" date="2018-03" db="EMBL/GenBank/DDBJ databases">
        <title>Draft Genome Sequences of the Obligatory Marine Myxobacteria Enhygromyxa salina SWB007.</title>
        <authorList>
            <person name="Poehlein A."/>
            <person name="Moghaddam J.A."/>
            <person name="Harms H."/>
            <person name="Alanjari M."/>
            <person name="Koenig G.M."/>
            <person name="Daniel R."/>
            <person name="Schaeberle T.F."/>
        </authorList>
    </citation>
    <scope>NUCLEOTIDE SEQUENCE [LARGE SCALE GENOMIC DNA]</scope>
    <source>
        <strain evidence="6 7">SWB007</strain>
    </source>
</reference>
<dbReference type="GO" id="GO:0009432">
    <property type="term" value="P:SOS response"/>
    <property type="evidence" value="ECO:0007669"/>
    <property type="project" value="TreeGrafter"/>
</dbReference>
<dbReference type="NCBIfam" id="NF002751">
    <property type="entry name" value="PRK02794.1"/>
    <property type="match status" value="1"/>
</dbReference>